<dbReference type="EMBL" id="DSPX01000241">
    <property type="protein sequence ID" value="HGG03482.1"/>
    <property type="molecule type" value="Genomic_DNA"/>
</dbReference>
<comment type="caution">
    <text evidence="3">The sequence shown here is derived from an EMBL/GenBank/DDBJ whole genome shotgun (WGS) entry which is preliminary data.</text>
</comment>
<name>A0A7C3ZNL0_9CYAN</name>
<dbReference type="InterPro" id="IPR049774">
    <property type="entry name" value="EPS_HpsA-like"/>
</dbReference>
<feature type="region of interest" description="Disordered" evidence="1">
    <location>
        <begin position="842"/>
        <end position="874"/>
    </location>
</feature>
<feature type="compositionally biased region" description="Basic and acidic residues" evidence="1">
    <location>
        <begin position="473"/>
        <end position="485"/>
    </location>
</feature>
<evidence type="ECO:0000256" key="1">
    <source>
        <dbReference type="SAM" id="MobiDB-lite"/>
    </source>
</evidence>
<evidence type="ECO:0000256" key="2">
    <source>
        <dbReference type="SAM" id="Phobius"/>
    </source>
</evidence>
<feature type="compositionally biased region" description="Polar residues" evidence="1">
    <location>
        <begin position="621"/>
        <end position="634"/>
    </location>
</feature>
<organism evidence="3">
    <name type="scientific">Planktothricoides sp. SpSt-374</name>
    <dbReference type="NCBI Taxonomy" id="2282167"/>
    <lineage>
        <taxon>Bacteria</taxon>
        <taxon>Bacillati</taxon>
        <taxon>Cyanobacteriota</taxon>
        <taxon>Cyanophyceae</taxon>
        <taxon>Oscillatoriophycideae</taxon>
        <taxon>Oscillatoriales</taxon>
        <taxon>Oscillatoriaceae</taxon>
        <taxon>Planktothricoides</taxon>
    </lineage>
</organism>
<gene>
    <name evidence="3" type="ORF">ENR15_23295</name>
</gene>
<dbReference type="NCBIfam" id="NF038301">
    <property type="entry name" value="EPS_HpsA"/>
    <property type="match status" value="1"/>
</dbReference>
<keyword evidence="2" id="KW-0472">Membrane</keyword>
<feature type="region of interest" description="Disordered" evidence="1">
    <location>
        <begin position="619"/>
        <end position="642"/>
    </location>
</feature>
<feature type="region of interest" description="Disordered" evidence="1">
    <location>
        <begin position="454"/>
        <end position="485"/>
    </location>
</feature>
<feature type="region of interest" description="Disordered" evidence="1">
    <location>
        <begin position="754"/>
        <end position="773"/>
    </location>
</feature>
<feature type="transmembrane region" description="Helical" evidence="2">
    <location>
        <begin position="51"/>
        <end position="75"/>
    </location>
</feature>
<feature type="compositionally biased region" description="Low complexity" evidence="1">
    <location>
        <begin position="847"/>
        <end position="858"/>
    </location>
</feature>
<sequence length="1738" mass="189284">MSTRHRGKINRLIYYWWIQIAKLASRIGKSFRNLLLQPLQLLKPGLKRQEAAGFVLPTITMIMLVVVLVVSAIVLRSFDRANNARNIRVNQAVLAAAQPALDRANAKLNYLLGGEKDTDPSIPATTPTDLKLYQALLEDDYTFGDETRLKVRYDINNEDGIEASGPDGEDSTIEDNEEIKTAWRFPIDTDNNGKFDTFTLYGIYLKTPTRDETTGEFNTARSPLDARTPPMPPVEAGSNAACAGALGTSASLVGDSGWYKSDAKLKKSFYVFAVNVPITDLTNIDTNPHAQNLFELKTAGGGFSALEYQQDRSRIPLTNNAVVYDNDLEVTPGVTLRLNGRIQANSNFIVSYTGSGTTLDFYQVSSPESCFYDQENSKIVVGGNVINGKSDTNADRRPVAVHLFNGANTIPNTSPRIENNTSGGQSVSNTSLQAQYNNNAYEQRIACLLEAQIGDPASPTPESTDPTSVTEAVDEKLKENPSLDRAKVRRQELEAYFRNRTRQVPFAEVSDSANAISGSPAPPADQAPWCRANGSSVLAGSNDTLRPIDSWIWPTNFSGGVASAGGPTNLNLVQLPATEFEKQKNLGKEQFLGDRVLVGNNLPAVWWNGSEFVEGPPNPPKTDNLQTLNQTWTDPDTEPRTRATRVRKIPEVGAIDRDGFWEKSAAVKPQTAVSGRGGLRVVTSGGVYERLNSFLPPPPAPANDPITTEDESQLTVVWPDTMPMSPGVTQKQVYDNDGKAWDDWGGTPPNWPLTTTNSPPKTPTIDPNTPKYAKGDLRMRATAVYHYAQDPIDPPEDPDPNKDTDQQPIACISSYYDPTDFETARNAPGLPDVSGWGPPSYTKPTGAAAQSAKNKSNNGVAYPKPSTARPSGATYNSATGLFTGSSDLEKQANMVFPDGRFANKPLREALKKLANSEELTLADQSAIDSTLCALDILAGSISPNDSVIPHGAIKEISFLNPREIKALDKDNPSTTVDETFTLNSPLLPNTQAAELTGNYDQPIEERQPLEIRVTQIDLNLLRNKSISLAANIKGPSPEYLLPSSGIIYATRDDALPDRSYRSTSDDSSKLLSPTDFLLDPTRRPNGIMLINGRFLARNDADSNGQNDTKPQKQSDVVKEKGIILVSNEPVYVQGDFNLHSKEEFDSLLTGNWSNFYTRTISNIDENFACRENDPRISKCAQGDTWRPATVLADAVTLLSNTFRPGFRNEGDFDLRNNAGNPLVIGGYDIDGSGTIGTNTTDEVTIGLDLNSDGDTTDSVAENQISVGAARRLSGFLANDYGINGLSMGGSPAVRVFDLNGNGRIDTSGTTDDTPTDAQYATIAGSAANSSYFNNFVTPVQRRGDFPEYVMEICRKLPVSACQPEDWVVGLDGDDNGRFDPTEREDASQVLGQPLAKLLSGTTASPPLDPADQRYPRRVAFLRNTTTHQLVLAPPPPAANGLPQPLGIDGAGNVAAYPYSGGSLPRTTANALRFKTTRNSGTINPTTNGNAVYGNDRPLFYVKQPLANTTEQPLLVPILQLYISNNNAPPSGDVTAFTTLMTTSTPNNERSYTKDKTYWQPLVGQNHTFNLVVGAKDVPARTLTASTGETNGGLQNLPRFMENWRPLSGNSSRTTNILGSFIQLGRSEYATAPYQPLRNNNPSIFGFTQPYSNFNSAGRIPYFNPPNRNWGYDIGLLSQPPDLFAEKFTEKPTTDTPSEFFREINRDDDWVKTLMCAIDENNQPAISADQRPSSCPPVN</sequence>
<keyword evidence="2" id="KW-1133">Transmembrane helix</keyword>
<proteinExistence type="predicted"/>
<keyword evidence="2" id="KW-0812">Transmembrane</keyword>
<evidence type="ECO:0000313" key="3">
    <source>
        <dbReference type="EMBL" id="HGG03482.1"/>
    </source>
</evidence>
<protein>
    <submittedName>
        <fullName evidence="3">Uncharacterized protein</fullName>
    </submittedName>
</protein>
<feature type="compositionally biased region" description="Polar residues" evidence="1">
    <location>
        <begin position="460"/>
        <end position="470"/>
    </location>
</feature>
<reference evidence="3" key="1">
    <citation type="journal article" date="2020" name="mSystems">
        <title>Genome- and Community-Level Interaction Insights into Carbon Utilization and Element Cycling Functions of Hydrothermarchaeota in Hydrothermal Sediment.</title>
        <authorList>
            <person name="Zhou Z."/>
            <person name="Liu Y."/>
            <person name="Xu W."/>
            <person name="Pan J."/>
            <person name="Luo Z.H."/>
            <person name="Li M."/>
        </authorList>
    </citation>
    <scope>NUCLEOTIDE SEQUENCE [LARGE SCALE GENOMIC DNA]</scope>
    <source>
        <strain evidence="3">SpSt-374</strain>
    </source>
</reference>
<accession>A0A7C3ZNL0</accession>